<evidence type="ECO:0000313" key="5">
    <source>
        <dbReference type="EMBL" id="KAH7113115.1"/>
    </source>
</evidence>
<gene>
    <name evidence="5" type="ORF">B0J13DRAFT_631238</name>
</gene>
<sequence length="154" mass="16135">MTSNHTENIDPALLRPGRIDFTIKFGLATSDTATTLFTQMYDAPGVEGEGPEAEKAIGRGGVAASTSLTSQALEFGKKIPDLTLSPAAIQGFLLTHQNVPDGAIAACDGWVQQPLNQKETEISVPEVVSESGEGSSDSEGDDDGDDGSDVRARR</sequence>
<dbReference type="Gene3D" id="3.40.50.300">
    <property type="entry name" value="P-loop containing nucleotide triphosphate hydrolases"/>
    <property type="match status" value="1"/>
</dbReference>
<dbReference type="GO" id="GO:0005524">
    <property type="term" value="F:ATP binding"/>
    <property type="evidence" value="ECO:0007669"/>
    <property type="project" value="UniProtKB-KW"/>
</dbReference>
<feature type="compositionally biased region" description="Low complexity" evidence="3">
    <location>
        <begin position="123"/>
        <end position="135"/>
    </location>
</feature>
<comment type="caution">
    <text evidence="5">The sequence shown here is derived from an EMBL/GenBank/DDBJ whole genome shotgun (WGS) entry which is preliminary data.</text>
</comment>
<feature type="compositionally biased region" description="Acidic residues" evidence="3">
    <location>
        <begin position="136"/>
        <end position="147"/>
    </location>
</feature>
<dbReference type="InterPro" id="IPR057495">
    <property type="entry name" value="AAA_lid_BCS1"/>
</dbReference>
<dbReference type="OrthoDB" id="4776163at2759"/>
<evidence type="ECO:0000256" key="2">
    <source>
        <dbReference type="ARBA" id="ARBA00022840"/>
    </source>
</evidence>
<accession>A0A9P9D3Y6</accession>
<evidence type="ECO:0000313" key="6">
    <source>
        <dbReference type="Proteomes" id="UP000717696"/>
    </source>
</evidence>
<proteinExistence type="predicted"/>
<evidence type="ECO:0000256" key="3">
    <source>
        <dbReference type="SAM" id="MobiDB-lite"/>
    </source>
</evidence>
<protein>
    <recommendedName>
        <fullName evidence="4">Mitochondrial chaperone BCS1-like ATPase lid domain-containing protein</fullName>
    </recommendedName>
</protein>
<keyword evidence="1" id="KW-0547">Nucleotide-binding</keyword>
<dbReference type="Proteomes" id="UP000717696">
    <property type="component" value="Unassembled WGS sequence"/>
</dbReference>
<reference evidence="5" key="1">
    <citation type="journal article" date="2021" name="Nat. Commun.">
        <title>Genetic determinants of endophytism in the Arabidopsis root mycobiome.</title>
        <authorList>
            <person name="Mesny F."/>
            <person name="Miyauchi S."/>
            <person name="Thiergart T."/>
            <person name="Pickel B."/>
            <person name="Atanasova L."/>
            <person name="Karlsson M."/>
            <person name="Huettel B."/>
            <person name="Barry K.W."/>
            <person name="Haridas S."/>
            <person name="Chen C."/>
            <person name="Bauer D."/>
            <person name="Andreopoulos W."/>
            <person name="Pangilinan J."/>
            <person name="LaButti K."/>
            <person name="Riley R."/>
            <person name="Lipzen A."/>
            <person name="Clum A."/>
            <person name="Drula E."/>
            <person name="Henrissat B."/>
            <person name="Kohler A."/>
            <person name="Grigoriev I.V."/>
            <person name="Martin F.M."/>
            <person name="Hacquard S."/>
        </authorList>
    </citation>
    <scope>NUCLEOTIDE SEQUENCE</scope>
    <source>
        <strain evidence="5">MPI-CAGE-AT-0021</strain>
    </source>
</reference>
<feature type="domain" description="Mitochondrial chaperone BCS1-like ATPase lid" evidence="4">
    <location>
        <begin position="32"/>
        <end position="108"/>
    </location>
</feature>
<dbReference type="SUPFAM" id="SSF52540">
    <property type="entry name" value="P-loop containing nucleoside triphosphate hydrolases"/>
    <property type="match status" value="1"/>
</dbReference>
<dbReference type="EMBL" id="JAGMUU010000047">
    <property type="protein sequence ID" value="KAH7113115.1"/>
    <property type="molecule type" value="Genomic_DNA"/>
</dbReference>
<dbReference type="InterPro" id="IPR027417">
    <property type="entry name" value="P-loop_NTPase"/>
</dbReference>
<dbReference type="Pfam" id="PF25426">
    <property type="entry name" value="AAA_lid_BCS1"/>
    <property type="match status" value="1"/>
</dbReference>
<evidence type="ECO:0000259" key="4">
    <source>
        <dbReference type="Pfam" id="PF25426"/>
    </source>
</evidence>
<keyword evidence="2" id="KW-0067">ATP-binding</keyword>
<organism evidence="5 6">
    <name type="scientific">Dactylonectria estremocensis</name>
    <dbReference type="NCBI Taxonomy" id="1079267"/>
    <lineage>
        <taxon>Eukaryota</taxon>
        <taxon>Fungi</taxon>
        <taxon>Dikarya</taxon>
        <taxon>Ascomycota</taxon>
        <taxon>Pezizomycotina</taxon>
        <taxon>Sordariomycetes</taxon>
        <taxon>Hypocreomycetidae</taxon>
        <taxon>Hypocreales</taxon>
        <taxon>Nectriaceae</taxon>
        <taxon>Dactylonectria</taxon>
    </lineage>
</organism>
<evidence type="ECO:0000256" key="1">
    <source>
        <dbReference type="ARBA" id="ARBA00022741"/>
    </source>
</evidence>
<dbReference type="AlphaFoldDB" id="A0A9P9D3Y6"/>
<feature type="region of interest" description="Disordered" evidence="3">
    <location>
        <begin position="116"/>
        <end position="154"/>
    </location>
</feature>
<keyword evidence="6" id="KW-1185">Reference proteome</keyword>
<name>A0A9P9D3Y6_9HYPO</name>